<dbReference type="Gene3D" id="2.60.40.1930">
    <property type="match status" value="1"/>
</dbReference>
<evidence type="ECO:0000256" key="1">
    <source>
        <dbReference type="SAM" id="Phobius"/>
    </source>
</evidence>
<dbReference type="Pfam" id="PF01835">
    <property type="entry name" value="MG2"/>
    <property type="match status" value="1"/>
</dbReference>
<dbReference type="InterPro" id="IPR002890">
    <property type="entry name" value="MG2"/>
</dbReference>
<dbReference type="EMBL" id="AP011891">
    <property type="protein sequence ID" value="BAJ49338.1"/>
    <property type="molecule type" value="Genomic_DNA"/>
</dbReference>
<sequence length="230" mass="24044">MTGFLTALLVLAGFASVLSLEPPGVFAFSDKMVYGRPAEVTIYGIVLDVDGRPVPNVAVSIDVFDPDGNSVFSAEVSTGGDGKFSRAFRLSGSAVDGSYQVVVADLEGSYEPAVFFFEVCSTCGFPVYGPTTTVSTVVTSATTILRTSVVTTTFTRNVTRLDTVYVTVGGGQVKTVFSTVYSVVNGSVVSVTVTREALSTSSYVFYVGLGMVAVLAVAAFFAVRRFSLGG</sequence>
<keyword evidence="1" id="KW-0812">Transmembrane</keyword>
<dbReference type="AlphaFoldDB" id="E6NAI2"/>
<evidence type="ECO:0000313" key="3">
    <source>
        <dbReference type="EMBL" id="BAJ49338.1"/>
    </source>
</evidence>
<protein>
    <recommendedName>
        <fullName evidence="2">Macroglobulin domain-containing protein</fullName>
    </recommendedName>
</protein>
<dbReference type="GO" id="GO:0004866">
    <property type="term" value="F:endopeptidase inhibitor activity"/>
    <property type="evidence" value="ECO:0007669"/>
    <property type="project" value="InterPro"/>
</dbReference>
<organism evidence="3">
    <name type="scientific">Caldiarchaeum subterraneum</name>
    <dbReference type="NCBI Taxonomy" id="311458"/>
    <lineage>
        <taxon>Archaea</taxon>
        <taxon>Nitrososphaerota</taxon>
        <taxon>Candidatus Caldarchaeales</taxon>
        <taxon>Candidatus Caldarchaeaceae</taxon>
        <taxon>Candidatus Caldarchaeum</taxon>
    </lineage>
</organism>
<proteinExistence type="predicted"/>
<reference evidence="3" key="1">
    <citation type="journal article" date="2005" name="Environ. Microbiol.">
        <title>Genetic and functional properties of uncultivated thermophilic crenarchaeotes from a subsurface gold mine as revealed by analysis of genome fragments.</title>
        <authorList>
            <person name="Nunoura T."/>
            <person name="Hirayama H."/>
            <person name="Takami H."/>
            <person name="Oida H."/>
            <person name="Nishi S."/>
            <person name="Shimamura S."/>
            <person name="Suzuki Y."/>
            <person name="Inagaki F."/>
            <person name="Takai K."/>
            <person name="Nealson K.H."/>
            <person name="Horikoshi K."/>
        </authorList>
    </citation>
    <scope>NUCLEOTIDE SEQUENCE</scope>
</reference>
<accession>E6NAI2</accession>
<reference evidence="3" key="2">
    <citation type="journal article" date="2011" name="Nucleic Acids Res.">
        <title>Insights into the evolution of Archaea and eukaryotic protein modifier systems revealed by the genome of a novel archaeal group.</title>
        <authorList>
            <person name="Nunoura T."/>
            <person name="Takaki Y."/>
            <person name="Kakuta J."/>
            <person name="Nishi S."/>
            <person name="Sugahara J."/>
            <person name="Kazama H."/>
            <person name="Chee G."/>
            <person name="Hattori M."/>
            <person name="Kanai A."/>
            <person name="Atomi H."/>
            <person name="Takai K."/>
            <person name="Takami H."/>
        </authorList>
    </citation>
    <scope>NUCLEOTIDE SEQUENCE</scope>
</reference>
<feature type="domain" description="Macroglobulin" evidence="2">
    <location>
        <begin position="25"/>
        <end position="105"/>
    </location>
</feature>
<gene>
    <name evidence="3" type="ORF">HGMM_F01D06C05</name>
</gene>
<evidence type="ECO:0000259" key="2">
    <source>
        <dbReference type="Pfam" id="PF01835"/>
    </source>
</evidence>
<keyword evidence="1" id="KW-1133">Transmembrane helix</keyword>
<keyword evidence="1" id="KW-0472">Membrane</keyword>
<name>E6NAI2_CALS0</name>
<feature type="transmembrane region" description="Helical" evidence="1">
    <location>
        <begin position="203"/>
        <end position="223"/>
    </location>
</feature>